<proteinExistence type="predicted"/>
<evidence type="ECO:0000256" key="1">
    <source>
        <dbReference type="SAM" id="MobiDB-lite"/>
    </source>
</evidence>
<protein>
    <submittedName>
        <fullName evidence="2">Uncharacterized protein</fullName>
    </submittedName>
</protein>
<sequence>MEPPSDHQLAKYFSRLDDLNHYVFNFAERKEILPRYLDINLLECQNFNKQNSGKLGPHVKRQAFELFNIQRVPKKKILCNVFNMKMRLLHHLITYVLFPRSIGHAHVQVDDLVIMWAMNNDIKIHWPYFIAHHMLRFTKGDHSKGIGYVCLWTRIFKKLGIDFDGENGRLLAQQHVIDIRALHHMERNLQGEEEEEQAFPLQAQAPQDQAGHEGYDGNPSKDGTQPTKHGSTIPNF</sequence>
<dbReference type="EMBL" id="JASCZI010061241">
    <property type="protein sequence ID" value="MED6138142.1"/>
    <property type="molecule type" value="Genomic_DNA"/>
</dbReference>
<dbReference type="Proteomes" id="UP001341840">
    <property type="component" value="Unassembled WGS sequence"/>
</dbReference>
<gene>
    <name evidence="2" type="ORF">PIB30_071466</name>
</gene>
<accession>A0ABU6SNX0</accession>
<keyword evidence="3" id="KW-1185">Reference proteome</keyword>
<comment type="caution">
    <text evidence="2">The sequence shown here is derived from an EMBL/GenBank/DDBJ whole genome shotgun (WGS) entry which is preliminary data.</text>
</comment>
<feature type="compositionally biased region" description="Polar residues" evidence="1">
    <location>
        <begin position="221"/>
        <end position="236"/>
    </location>
</feature>
<evidence type="ECO:0000313" key="3">
    <source>
        <dbReference type="Proteomes" id="UP001341840"/>
    </source>
</evidence>
<feature type="region of interest" description="Disordered" evidence="1">
    <location>
        <begin position="190"/>
        <end position="236"/>
    </location>
</feature>
<organism evidence="2 3">
    <name type="scientific">Stylosanthes scabra</name>
    <dbReference type="NCBI Taxonomy" id="79078"/>
    <lineage>
        <taxon>Eukaryota</taxon>
        <taxon>Viridiplantae</taxon>
        <taxon>Streptophyta</taxon>
        <taxon>Embryophyta</taxon>
        <taxon>Tracheophyta</taxon>
        <taxon>Spermatophyta</taxon>
        <taxon>Magnoliopsida</taxon>
        <taxon>eudicotyledons</taxon>
        <taxon>Gunneridae</taxon>
        <taxon>Pentapetalae</taxon>
        <taxon>rosids</taxon>
        <taxon>fabids</taxon>
        <taxon>Fabales</taxon>
        <taxon>Fabaceae</taxon>
        <taxon>Papilionoideae</taxon>
        <taxon>50 kb inversion clade</taxon>
        <taxon>dalbergioids sensu lato</taxon>
        <taxon>Dalbergieae</taxon>
        <taxon>Pterocarpus clade</taxon>
        <taxon>Stylosanthes</taxon>
    </lineage>
</organism>
<reference evidence="2 3" key="1">
    <citation type="journal article" date="2023" name="Plants (Basel)">
        <title>Bridging the Gap: Combining Genomics and Transcriptomics Approaches to Understand Stylosanthes scabra, an Orphan Legume from the Brazilian Caatinga.</title>
        <authorList>
            <person name="Ferreira-Neto J.R.C."/>
            <person name="da Silva M.D."/>
            <person name="Binneck E."/>
            <person name="de Melo N.F."/>
            <person name="da Silva R.H."/>
            <person name="de Melo A.L.T.M."/>
            <person name="Pandolfi V."/>
            <person name="Bustamante F.O."/>
            <person name="Brasileiro-Vidal A.C."/>
            <person name="Benko-Iseppon A.M."/>
        </authorList>
    </citation>
    <scope>NUCLEOTIDE SEQUENCE [LARGE SCALE GENOMIC DNA]</scope>
    <source>
        <tissue evidence="2">Leaves</tissue>
    </source>
</reference>
<evidence type="ECO:0000313" key="2">
    <source>
        <dbReference type="EMBL" id="MED6138142.1"/>
    </source>
</evidence>
<name>A0ABU6SNX0_9FABA</name>
<feature type="compositionally biased region" description="Low complexity" evidence="1">
    <location>
        <begin position="198"/>
        <end position="209"/>
    </location>
</feature>